<dbReference type="PROSITE" id="PS51832">
    <property type="entry name" value="HD_GYP"/>
    <property type="match status" value="1"/>
</dbReference>
<dbReference type="NCBIfam" id="TIGR00277">
    <property type="entry name" value="HDIG"/>
    <property type="match status" value="1"/>
</dbReference>
<evidence type="ECO:0000259" key="2">
    <source>
        <dbReference type="PROSITE" id="PS51832"/>
    </source>
</evidence>
<dbReference type="CDD" id="cd00077">
    <property type="entry name" value="HDc"/>
    <property type="match status" value="1"/>
</dbReference>
<dbReference type="PROSITE" id="PS51831">
    <property type="entry name" value="HD"/>
    <property type="match status" value="1"/>
</dbReference>
<dbReference type="RefSeq" id="WP_155701606.1">
    <property type="nucleotide sequence ID" value="NZ_CP034235.1"/>
</dbReference>
<accession>A0A6B8RLX9</accession>
<feature type="domain" description="HD" evidence="1">
    <location>
        <begin position="185"/>
        <end position="307"/>
    </location>
</feature>
<dbReference type="PANTHER" id="PTHR43155:SF2">
    <property type="entry name" value="CYCLIC DI-GMP PHOSPHODIESTERASE PA4108"/>
    <property type="match status" value="1"/>
</dbReference>
<evidence type="ECO:0000259" key="1">
    <source>
        <dbReference type="PROSITE" id="PS51831"/>
    </source>
</evidence>
<dbReference type="PANTHER" id="PTHR43155">
    <property type="entry name" value="CYCLIC DI-GMP PHOSPHODIESTERASE PA4108-RELATED"/>
    <property type="match status" value="1"/>
</dbReference>
<name>A0A6B8RLX9_9BACL</name>
<evidence type="ECO:0000313" key="4">
    <source>
        <dbReference type="Proteomes" id="UP000426246"/>
    </source>
</evidence>
<dbReference type="Gene3D" id="1.10.3210.10">
    <property type="entry name" value="Hypothetical protein af1432"/>
    <property type="match status" value="1"/>
</dbReference>
<dbReference type="Proteomes" id="UP000426246">
    <property type="component" value="Chromosome"/>
</dbReference>
<dbReference type="InterPro" id="IPR003607">
    <property type="entry name" value="HD/PDEase_dom"/>
</dbReference>
<proteinExistence type="predicted"/>
<dbReference type="EMBL" id="CP034235">
    <property type="protein sequence ID" value="QGQ96535.1"/>
    <property type="molecule type" value="Genomic_DNA"/>
</dbReference>
<protein>
    <submittedName>
        <fullName evidence="3">HD-GYP domain-containing protein</fullName>
    </submittedName>
</protein>
<reference evidence="4" key="1">
    <citation type="submission" date="2018-11" db="EMBL/GenBank/DDBJ databases">
        <title>Complete genome sequence of Paenibacillus sp. ML311-T8.</title>
        <authorList>
            <person name="Nam Y.-D."/>
            <person name="Kang J."/>
            <person name="Chung W.-H."/>
            <person name="Park Y.S."/>
        </authorList>
    </citation>
    <scope>NUCLEOTIDE SEQUENCE [LARGE SCALE GENOMIC DNA]</scope>
    <source>
        <strain evidence="4">ML311-T8</strain>
    </source>
</reference>
<keyword evidence="4" id="KW-1185">Reference proteome</keyword>
<dbReference type="InterPro" id="IPR006675">
    <property type="entry name" value="HDIG_dom"/>
</dbReference>
<dbReference type="AlphaFoldDB" id="A0A6B8RLX9"/>
<dbReference type="InterPro" id="IPR006674">
    <property type="entry name" value="HD_domain"/>
</dbReference>
<gene>
    <name evidence="3" type="ORF">EHS13_17405</name>
</gene>
<feature type="domain" description="HD-GYP" evidence="2">
    <location>
        <begin position="163"/>
        <end position="358"/>
    </location>
</feature>
<dbReference type="SUPFAM" id="SSF109604">
    <property type="entry name" value="HD-domain/PDEase-like"/>
    <property type="match status" value="1"/>
</dbReference>
<dbReference type="OrthoDB" id="9759601at2"/>
<dbReference type="SMART" id="SM00471">
    <property type="entry name" value="HDc"/>
    <property type="match status" value="1"/>
</dbReference>
<dbReference type="KEGG" id="ppsc:EHS13_17405"/>
<dbReference type="Pfam" id="PF13487">
    <property type="entry name" value="HD_5"/>
    <property type="match status" value="1"/>
</dbReference>
<dbReference type="InterPro" id="IPR037522">
    <property type="entry name" value="HD_GYP_dom"/>
</dbReference>
<organism evidence="3 4">
    <name type="scientific">Paenibacillus psychroresistens</name>
    <dbReference type="NCBI Taxonomy" id="1778678"/>
    <lineage>
        <taxon>Bacteria</taxon>
        <taxon>Bacillati</taxon>
        <taxon>Bacillota</taxon>
        <taxon>Bacilli</taxon>
        <taxon>Bacillales</taxon>
        <taxon>Paenibacillaceae</taxon>
        <taxon>Paenibacillus</taxon>
    </lineage>
</organism>
<evidence type="ECO:0000313" key="3">
    <source>
        <dbReference type="EMBL" id="QGQ96535.1"/>
    </source>
</evidence>
<sequence length="358" mass="41628">MEPSHFLKSVLDSNSIQEGLEHIKEFAKEYLDCEHVCAFIADKKYENISIASYAFNILDADLKVLCQLTKESDYFKLIPEGDNVYSEIQHNRVFKRISDQLKNEIIHTPFASIFSFQLIYDFYCGTLIFCYPNNSQLTENKKQNCHLIRLHLEHLIEKIHFRKQLLKQTEYESLFNTLRIKDHFTMNHSYNVSFYASLLGMKLGLSAVDLEKLKVASLLHDIGKLFTPKHILLKPGRLTDEEFEIIREHPALGYELLKDFANVESILPIVRWHHERIDGSGYPDRLIGTEIPYIVKIVSLVDAFDAMTSTRVYRSSLNIDEVKRQLLTNAGTQFDENMTKQFLEVINNQVKINPYSLV</sequence>